<dbReference type="EMBL" id="GGEC01007565">
    <property type="protein sequence ID" value="MBW88048.1"/>
    <property type="molecule type" value="Transcribed_RNA"/>
</dbReference>
<organism evidence="1">
    <name type="scientific">Rhizophora mucronata</name>
    <name type="common">Asiatic mangrove</name>
    <dbReference type="NCBI Taxonomy" id="61149"/>
    <lineage>
        <taxon>Eukaryota</taxon>
        <taxon>Viridiplantae</taxon>
        <taxon>Streptophyta</taxon>
        <taxon>Embryophyta</taxon>
        <taxon>Tracheophyta</taxon>
        <taxon>Spermatophyta</taxon>
        <taxon>Magnoliopsida</taxon>
        <taxon>eudicotyledons</taxon>
        <taxon>Gunneridae</taxon>
        <taxon>Pentapetalae</taxon>
        <taxon>rosids</taxon>
        <taxon>fabids</taxon>
        <taxon>Malpighiales</taxon>
        <taxon>Rhizophoraceae</taxon>
        <taxon>Rhizophora</taxon>
    </lineage>
</organism>
<evidence type="ECO:0000313" key="1">
    <source>
        <dbReference type="EMBL" id="MBW88048.1"/>
    </source>
</evidence>
<proteinExistence type="predicted"/>
<protein>
    <submittedName>
        <fullName evidence="1">Uncharacterized protein</fullName>
    </submittedName>
</protein>
<accession>A0A2P2J3K1</accession>
<sequence>MLQTAFMVHISSPLSILLSTQFVYPSNYCLFSNQQFARS</sequence>
<reference evidence="1" key="1">
    <citation type="submission" date="2018-02" db="EMBL/GenBank/DDBJ databases">
        <title>Rhizophora mucronata_Transcriptome.</title>
        <authorList>
            <person name="Meera S.P."/>
            <person name="Sreeshan A."/>
            <person name="Augustine A."/>
        </authorList>
    </citation>
    <scope>NUCLEOTIDE SEQUENCE</scope>
    <source>
        <tissue evidence="1">Leaf</tissue>
    </source>
</reference>
<name>A0A2P2J3K1_RHIMU</name>
<dbReference type="AlphaFoldDB" id="A0A2P2J3K1"/>